<dbReference type="GO" id="GO:0005886">
    <property type="term" value="C:plasma membrane"/>
    <property type="evidence" value="ECO:0007669"/>
    <property type="project" value="UniProtKB-SubCell"/>
</dbReference>
<keyword evidence="8 12" id="KW-0378">Hydrolase</keyword>
<dbReference type="PANTHER" id="PTHR43390:SF1">
    <property type="entry name" value="CHLOROPLAST PROCESSING PEPTIDASE"/>
    <property type="match status" value="1"/>
</dbReference>
<evidence type="ECO:0000256" key="9">
    <source>
        <dbReference type="ARBA" id="ARBA00022989"/>
    </source>
</evidence>
<feature type="domain" description="Peptidase S26" evidence="14">
    <location>
        <begin position="10"/>
        <end position="173"/>
    </location>
</feature>
<reference evidence="15 17" key="1">
    <citation type="journal article" date="2015" name="Int. J. Syst. Evol. Microbiol.">
        <title>Bacillus glycinifermentans sp. nov., isolated from fermented soybean paste.</title>
        <authorList>
            <person name="Kim S.J."/>
            <person name="Dunlap C.A."/>
            <person name="Kwon S.W."/>
            <person name="Rooney A.P."/>
        </authorList>
    </citation>
    <scope>NUCLEOTIDE SEQUENCE [LARGE SCALE GENOMIC DNA]</scope>
    <source>
        <strain evidence="15 17">GO-13</strain>
    </source>
</reference>
<dbReference type="NCBIfam" id="TIGR02227">
    <property type="entry name" value="sigpep_I_bact"/>
    <property type="match status" value="1"/>
</dbReference>
<dbReference type="SUPFAM" id="SSF51306">
    <property type="entry name" value="LexA/Signal peptidase"/>
    <property type="match status" value="1"/>
</dbReference>
<evidence type="ECO:0000256" key="4">
    <source>
        <dbReference type="ARBA" id="ARBA00013208"/>
    </source>
</evidence>
<dbReference type="InterPro" id="IPR019756">
    <property type="entry name" value="Pept_S26A_signal_pept_1_Ser-AS"/>
</dbReference>
<dbReference type="InterPro" id="IPR019533">
    <property type="entry name" value="Peptidase_S26"/>
</dbReference>
<evidence type="ECO:0000256" key="1">
    <source>
        <dbReference type="ARBA" id="ARBA00000677"/>
    </source>
</evidence>
<evidence type="ECO:0000256" key="5">
    <source>
        <dbReference type="ARBA" id="ARBA00022475"/>
    </source>
</evidence>
<dbReference type="InterPro" id="IPR019757">
    <property type="entry name" value="Pept_S26A_signal_pept_1_Lys-AS"/>
</dbReference>
<evidence type="ECO:0000259" key="14">
    <source>
        <dbReference type="Pfam" id="PF10502"/>
    </source>
</evidence>
<dbReference type="Gene3D" id="2.10.109.10">
    <property type="entry name" value="Umud Fragment, subunit A"/>
    <property type="match status" value="1"/>
</dbReference>
<keyword evidence="10 12" id="KW-0472">Membrane</keyword>
<evidence type="ECO:0000313" key="18">
    <source>
        <dbReference type="Proteomes" id="UP001341297"/>
    </source>
</evidence>
<dbReference type="GO" id="GO:0006465">
    <property type="term" value="P:signal peptide processing"/>
    <property type="evidence" value="ECO:0007669"/>
    <property type="project" value="InterPro"/>
</dbReference>
<dbReference type="EMBL" id="LECW02000020">
    <property type="protein sequence ID" value="KRT93658.1"/>
    <property type="molecule type" value="Genomic_DNA"/>
</dbReference>
<dbReference type="InterPro" id="IPR019758">
    <property type="entry name" value="Pept_S26A_signal_pept_1_CS"/>
</dbReference>
<proteinExistence type="inferred from homology"/>
<dbReference type="PRINTS" id="PR00727">
    <property type="entry name" value="LEADERPTASE"/>
</dbReference>
<organism evidence="15 17">
    <name type="scientific">Bacillus glycinifermentans</name>
    <dbReference type="NCBI Taxonomy" id="1664069"/>
    <lineage>
        <taxon>Bacteria</taxon>
        <taxon>Bacillati</taxon>
        <taxon>Bacillota</taxon>
        <taxon>Bacilli</taxon>
        <taxon>Bacillales</taxon>
        <taxon>Bacillaceae</taxon>
        <taxon>Bacillus</taxon>
    </lineage>
</organism>
<accession>A0A0J6EIB5</accession>
<dbReference type="Proteomes" id="UP001341297">
    <property type="component" value="Unassembled WGS sequence"/>
</dbReference>
<evidence type="ECO:0000256" key="7">
    <source>
        <dbReference type="ARBA" id="ARBA00022692"/>
    </source>
</evidence>
<reference evidence="16 18" key="3">
    <citation type="submission" date="2023-03" db="EMBL/GenBank/DDBJ databases">
        <title>Agriculturally important microbes genome sequencing.</title>
        <authorList>
            <person name="Dunlap C."/>
        </authorList>
    </citation>
    <scope>NUCLEOTIDE SEQUENCE [LARGE SCALE GENOMIC DNA]</scope>
    <source>
        <strain evidence="16 18">CBP-3203</strain>
    </source>
</reference>
<accession>A0A0J6ES09</accession>
<comment type="catalytic activity">
    <reaction evidence="1 12">
        <text>Cleavage of hydrophobic, N-terminal signal or leader sequences from secreted and periplasmic proteins.</text>
        <dbReference type="EC" id="3.4.21.89"/>
    </reaction>
</comment>
<dbReference type="PROSITE" id="PS00760">
    <property type="entry name" value="SPASE_I_2"/>
    <property type="match status" value="1"/>
</dbReference>
<protein>
    <recommendedName>
        <fullName evidence="4 12">Signal peptidase I</fullName>
        <ecNumber evidence="4 12">3.4.21.89</ecNumber>
    </recommendedName>
</protein>
<comment type="caution">
    <text evidence="15">The sequence shown here is derived from an EMBL/GenBank/DDBJ whole genome shotgun (WGS) entry which is preliminary data.</text>
</comment>
<evidence type="ECO:0000256" key="13">
    <source>
        <dbReference type="RuleBase" id="RU362042"/>
    </source>
</evidence>
<dbReference type="EMBL" id="JARRTL010000014">
    <property type="protein sequence ID" value="MEC0486116.1"/>
    <property type="molecule type" value="Genomic_DNA"/>
</dbReference>
<dbReference type="EC" id="3.4.21.89" evidence="4 12"/>
<evidence type="ECO:0000313" key="16">
    <source>
        <dbReference type="EMBL" id="MEC0486116.1"/>
    </source>
</evidence>
<evidence type="ECO:0000313" key="17">
    <source>
        <dbReference type="Proteomes" id="UP000036168"/>
    </source>
</evidence>
<feature type="active site" evidence="11">
    <location>
        <position position="40"/>
    </location>
</feature>
<dbReference type="FunFam" id="2.10.109.10:FF:000008">
    <property type="entry name" value="Signal peptidase I"/>
    <property type="match status" value="1"/>
</dbReference>
<evidence type="ECO:0000256" key="6">
    <source>
        <dbReference type="ARBA" id="ARBA00022670"/>
    </source>
</evidence>
<dbReference type="Proteomes" id="UP000036168">
    <property type="component" value="Unassembled WGS sequence"/>
</dbReference>
<evidence type="ECO:0000256" key="3">
    <source>
        <dbReference type="ARBA" id="ARBA00009370"/>
    </source>
</evidence>
<dbReference type="PROSITE" id="PS00761">
    <property type="entry name" value="SPASE_I_3"/>
    <property type="match status" value="1"/>
</dbReference>
<dbReference type="AlphaFoldDB" id="A0A0J6EIB5"/>
<name>A0A0J6EIB5_9BACI</name>
<comment type="subcellular location">
    <subcellularLocation>
        <location evidence="2">Cell membrane</location>
        <topology evidence="2">Single-pass type II membrane protein</topology>
    </subcellularLocation>
    <subcellularLocation>
        <location evidence="13">Membrane</location>
        <topology evidence="13">Single-pass type II membrane protein</topology>
    </subcellularLocation>
</comment>
<evidence type="ECO:0000313" key="15">
    <source>
        <dbReference type="EMBL" id="KRT93658.1"/>
    </source>
</evidence>
<dbReference type="GO" id="GO:0009003">
    <property type="term" value="F:signal peptidase activity"/>
    <property type="evidence" value="ECO:0007669"/>
    <property type="project" value="UniProtKB-EC"/>
</dbReference>
<dbReference type="GO" id="GO:0004252">
    <property type="term" value="F:serine-type endopeptidase activity"/>
    <property type="evidence" value="ECO:0007669"/>
    <property type="project" value="InterPro"/>
</dbReference>
<feature type="transmembrane region" description="Helical" evidence="12">
    <location>
        <begin position="12"/>
        <end position="31"/>
    </location>
</feature>
<sequence>MKNNRKKEVISWIRTLLIAGAIVFVCRYFLFTPSTVLGDSMYPTLQNGNMVMVSKISEINRFDKIIFHAPDADEDYVKRVIGLPGDSIEMKNDVLYVNGKAYDEPYLKPNKKTLTGGKLLTDNFTLKELTGESKVPKDSLFVMGDNRQNSRDSRYFGFISKSSVVGKVEFRYFPFNEIGGIE</sequence>
<gene>
    <name evidence="16" type="primary">lepB</name>
    <name evidence="15" type="ORF">AB447_217840</name>
    <name evidence="16" type="ORF">P8828_15010</name>
</gene>
<dbReference type="OrthoDB" id="9802919at2"/>
<keyword evidence="5" id="KW-1003">Cell membrane</keyword>
<keyword evidence="6 12" id="KW-0645">Protease</keyword>
<evidence type="ECO:0000256" key="8">
    <source>
        <dbReference type="ARBA" id="ARBA00022801"/>
    </source>
</evidence>
<evidence type="ECO:0000256" key="12">
    <source>
        <dbReference type="RuleBase" id="RU003993"/>
    </source>
</evidence>
<keyword evidence="7 12" id="KW-0812">Transmembrane</keyword>
<dbReference type="STRING" id="1664069.BGLY_0702"/>
<comment type="similarity">
    <text evidence="3 13">Belongs to the peptidase S26 family.</text>
</comment>
<evidence type="ECO:0000256" key="2">
    <source>
        <dbReference type="ARBA" id="ARBA00004401"/>
    </source>
</evidence>
<reference evidence="15" key="2">
    <citation type="submission" date="2015-10" db="EMBL/GenBank/DDBJ databases">
        <authorList>
            <person name="Gilbert D.G."/>
        </authorList>
    </citation>
    <scope>NUCLEOTIDE SEQUENCE</scope>
    <source>
        <strain evidence="15">GO-13</strain>
    </source>
</reference>
<feature type="active site" evidence="11">
    <location>
        <position position="78"/>
    </location>
</feature>
<keyword evidence="18" id="KW-1185">Reference proteome</keyword>
<keyword evidence="9 12" id="KW-1133">Transmembrane helix</keyword>
<dbReference type="CDD" id="cd06530">
    <property type="entry name" value="S26_SPase_I"/>
    <property type="match status" value="1"/>
</dbReference>
<dbReference type="RefSeq" id="WP_048354852.1">
    <property type="nucleotide sequence ID" value="NZ_CP023481.1"/>
</dbReference>
<dbReference type="PATRIC" id="fig|1664069.3.peg.3625"/>
<dbReference type="Pfam" id="PF10502">
    <property type="entry name" value="Peptidase_S26"/>
    <property type="match status" value="1"/>
</dbReference>
<dbReference type="InterPro" id="IPR036286">
    <property type="entry name" value="LexA/Signal_pep-like_sf"/>
</dbReference>
<evidence type="ECO:0000256" key="11">
    <source>
        <dbReference type="PIRSR" id="PIRSR600223-1"/>
    </source>
</evidence>
<dbReference type="PROSITE" id="PS00501">
    <property type="entry name" value="SPASE_I_1"/>
    <property type="match status" value="1"/>
</dbReference>
<evidence type="ECO:0000256" key="10">
    <source>
        <dbReference type="ARBA" id="ARBA00023136"/>
    </source>
</evidence>
<dbReference type="PANTHER" id="PTHR43390">
    <property type="entry name" value="SIGNAL PEPTIDASE I"/>
    <property type="match status" value="1"/>
</dbReference>
<dbReference type="InterPro" id="IPR000223">
    <property type="entry name" value="Pept_S26A_signal_pept_1"/>
</dbReference>